<evidence type="ECO:0000256" key="4">
    <source>
        <dbReference type="ARBA" id="ARBA00022964"/>
    </source>
</evidence>
<evidence type="ECO:0000256" key="6">
    <source>
        <dbReference type="ARBA" id="ARBA00023004"/>
    </source>
</evidence>
<dbReference type="InterPro" id="IPR003819">
    <property type="entry name" value="TauD/TfdA-like"/>
</dbReference>
<keyword evidence="3" id="KW-0479">Metal-binding</keyword>
<protein>
    <submittedName>
        <fullName evidence="8">TauD/TfdA dioxygenase family protein</fullName>
    </submittedName>
</protein>
<evidence type="ECO:0000313" key="8">
    <source>
        <dbReference type="EMBL" id="MFC5910098.1"/>
    </source>
</evidence>
<dbReference type="PANTHER" id="PTHR30468">
    <property type="entry name" value="ALPHA-KETOGLUTARATE-DEPENDENT SULFONATE DIOXYGENASE"/>
    <property type="match status" value="1"/>
</dbReference>
<sequence length="317" mass="35371">MSQLTVRPVAGHIGADIDGVDLSVPLAPETVDAIRDALHTYKVVFFRGQTLDHAAQIAFARQFGDLTYAHPHDNAPPEGHPEIFTIDPERFEQRYGKEFLEEYRSKRQYSYFDGWHTDVTAAVNPPAASILRAETVPAIGGDTQWTNLVAAYQGLSEPLRRFVDTLRAQHRYGGSTKVEGDSAYAKRINDNLLVAEHPVVRVHPATGERALFVNPGFTSHIVGLRPHESKALLDLLYGEITRPEYTVRFRWEPGHVAFWDNQATAHLAPRDLEHLDVQRTLHRVTLIGEVPVGPDGRESELLAGRPFTADHRVAVAS</sequence>
<name>A0ABW1G737_9ACTN</name>
<comment type="caution">
    <text evidence="8">The sequence shown here is derived from an EMBL/GenBank/DDBJ whole genome shotgun (WGS) entry which is preliminary data.</text>
</comment>
<proteinExistence type="inferred from homology"/>
<evidence type="ECO:0000313" key="9">
    <source>
        <dbReference type="Proteomes" id="UP001596174"/>
    </source>
</evidence>
<evidence type="ECO:0000259" key="7">
    <source>
        <dbReference type="Pfam" id="PF02668"/>
    </source>
</evidence>
<gene>
    <name evidence="8" type="ORF">ACFP3V_23125</name>
</gene>
<evidence type="ECO:0000256" key="3">
    <source>
        <dbReference type="ARBA" id="ARBA00022723"/>
    </source>
</evidence>
<keyword evidence="6" id="KW-0408">Iron</keyword>
<dbReference type="EMBL" id="JBHSQJ010000100">
    <property type="protein sequence ID" value="MFC5910098.1"/>
    <property type="molecule type" value="Genomic_DNA"/>
</dbReference>
<dbReference type="RefSeq" id="WP_380586666.1">
    <property type="nucleotide sequence ID" value="NZ_JBHSQJ010000100.1"/>
</dbReference>
<dbReference type="PANTHER" id="PTHR30468:SF5">
    <property type="entry name" value="ALPHA-KETOGLUTARATE-DEPENDENT SULFATE ESTER DIOXYGENASE"/>
    <property type="match status" value="1"/>
</dbReference>
<dbReference type="Gene3D" id="3.60.130.10">
    <property type="entry name" value="Clavaminate synthase-like"/>
    <property type="match status" value="1"/>
</dbReference>
<organism evidence="8 9">
    <name type="scientific">Streptacidiphilus monticola</name>
    <dbReference type="NCBI Taxonomy" id="2161674"/>
    <lineage>
        <taxon>Bacteria</taxon>
        <taxon>Bacillati</taxon>
        <taxon>Actinomycetota</taxon>
        <taxon>Actinomycetes</taxon>
        <taxon>Kitasatosporales</taxon>
        <taxon>Streptomycetaceae</taxon>
        <taxon>Streptacidiphilus</taxon>
    </lineage>
</organism>
<evidence type="ECO:0000256" key="5">
    <source>
        <dbReference type="ARBA" id="ARBA00023002"/>
    </source>
</evidence>
<comment type="similarity">
    <text evidence="2">Belongs to the TfdA dioxygenase family.</text>
</comment>
<keyword evidence="9" id="KW-1185">Reference proteome</keyword>
<keyword evidence="4 8" id="KW-0223">Dioxygenase</keyword>
<reference evidence="9" key="1">
    <citation type="journal article" date="2019" name="Int. J. Syst. Evol. Microbiol.">
        <title>The Global Catalogue of Microorganisms (GCM) 10K type strain sequencing project: providing services to taxonomists for standard genome sequencing and annotation.</title>
        <authorList>
            <consortium name="The Broad Institute Genomics Platform"/>
            <consortium name="The Broad Institute Genome Sequencing Center for Infectious Disease"/>
            <person name="Wu L."/>
            <person name="Ma J."/>
        </authorList>
    </citation>
    <scope>NUCLEOTIDE SEQUENCE [LARGE SCALE GENOMIC DNA]</scope>
    <source>
        <strain evidence="9">JCM 4816</strain>
    </source>
</reference>
<keyword evidence="5" id="KW-0560">Oxidoreductase</keyword>
<dbReference type="GO" id="GO:0051213">
    <property type="term" value="F:dioxygenase activity"/>
    <property type="evidence" value="ECO:0007669"/>
    <property type="project" value="UniProtKB-KW"/>
</dbReference>
<evidence type="ECO:0000256" key="1">
    <source>
        <dbReference type="ARBA" id="ARBA00001954"/>
    </source>
</evidence>
<dbReference type="Proteomes" id="UP001596174">
    <property type="component" value="Unassembled WGS sequence"/>
</dbReference>
<dbReference type="Pfam" id="PF02668">
    <property type="entry name" value="TauD"/>
    <property type="match status" value="1"/>
</dbReference>
<dbReference type="InterPro" id="IPR051323">
    <property type="entry name" value="AtsK-like"/>
</dbReference>
<evidence type="ECO:0000256" key="2">
    <source>
        <dbReference type="ARBA" id="ARBA00005896"/>
    </source>
</evidence>
<dbReference type="SUPFAM" id="SSF51197">
    <property type="entry name" value="Clavaminate synthase-like"/>
    <property type="match status" value="1"/>
</dbReference>
<accession>A0ABW1G737</accession>
<feature type="domain" description="TauD/TfdA-like" evidence="7">
    <location>
        <begin position="6"/>
        <end position="285"/>
    </location>
</feature>
<dbReference type="InterPro" id="IPR042098">
    <property type="entry name" value="TauD-like_sf"/>
</dbReference>
<comment type="cofactor">
    <cofactor evidence="1">
        <name>Fe(2+)</name>
        <dbReference type="ChEBI" id="CHEBI:29033"/>
    </cofactor>
</comment>